<reference evidence="1 2" key="1">
    <citation type="submission" date="2023-06" db="EMBL/GenBank/DDBJ databases">
        <title>Paenibacillus polygonum sp. nov., an endophytic bacterium, isolated from Polygonum lapathifolium L. in Nanji Wetland National Nature Reserve, South of Poyang Lake, Jiangxi Province, China.</title>
        <authorList>
            <person name="Yu Z."/>
        </authorList>
    </citation>
    <scope>NUCLEOTIDE SEQUENCE [LARGE SCALE GENOMIC DNA]</scope>
    <source>
        <strain evidence="1 2">C31</strain>
    </source>
</reference>
<organism evidence="1 2">
    <name type="scientific">Paenibacillus polygoni</name>
    <dbReference type="NCBI Taxonomy" id="3050112"/>
    <lineage>
        <taxon>Bacteria</taxon>
        <taxon>Bacillati</taxon>
        <taxon>Bacillota</taxon>
        <taxon>Bacilli</taxon>
        <taxon>Bacillales</taxon>
        <taxon>Paenibacillaceae</taxon>
        <taxon>Paenibacillus</taxon>
    </lineage>
</organism>
<dbReference type="Proteomes" id="UP001236415">
    <property type="component" value="Chromosome"/>
</dbReference>
<protein>
    <submittedName>
        <fullName evidence="1">Uncharacterized protein</fullName>
    </submittedName>
</protein>
<gene>
    <name evidence="1" type="ORF">QPK24_11050</name>
</gene>
<evidence type="ECO:0000313" key="1">
    <source>
        <dbReference type="EMBL" id="WIV21164.1"/>
    </source>
</evidence>
<proteinExistence type="predicted"/>
<name>A0ABY8X8Y0_9BACL</name>
<sequence>MNKIKGNYMNSERFVEIVKEVRDAAIEDTFSFFENPPGRKPRKRHIELSRWVNALDAENKLMLRELVKEGIDFSLFGLLCAFDGVRKVESGEFKLTYIEDDNESLLNDPDTEDLHDLYNFLIQNEH</sequence>
<dbReference type="EMBL" id="CP127162">
    <property type="protein sequence ID" value="WIV21164.1"/>
    <property type="molecule type" value="Genomic_DNA"/>
</dbReference>
<dbReference type="RefSeq" id="WP_285748673.1">
    <property type="nucleotide sequence ID" value="NZ_CP127162.1"/>
</dbReference>
<accession>A0ABY8X8Y0</accession>
<evidence type="ECO:0000313" key="2">
    <source>
        <dbReference type="Proteomes" id="UP001236415"/>
    </source>
</evidence>
<keyword evidence="2" id="KW-1185">Reference proteome</keyword>